<keyword evidence="5 15" id="KW-0378">Hydrolase</keyword>
<dbReference type="NCBIfam" id="TIGR00643">
    <property type="entry name" value="recG"/>
    <property type="match status" value="1"/>
</dbReference>
<dbReference type="NCBIfam" id="NF008163">
    <property type="entry name" value="PRK10917.1-1"/>
    <property type="match status" value="1"/>
</dbReference>
<gene>
    <name evidence="18" type="ORF">AB835_05145</name>
</gene>
<dbReference type="InterPro" id="IPR045562">
    <property type="entry name" value="RecG_dom3_C"/>
</dbReference>
<dbReference type="CDD" id="cd17992">
    <property type="entry name" value="DEXHc_RecG"/>
    <property type="match status" value="1"/>
</dbReference>
<dbReference type="CDD" id="cd04488">
    <property type="entry name" value="RecG_wedge_OBF"/>
    <property type="match status" value="1"/>
</dbReference>
<protein>
    <recommendedName>
        <fullName evidence="2 15">ATP-dependent DNA helicase RecG</fullName>
        <ecNumber evidence="13 15">5.6.2.4</ecNumber>
    </recommendedName>
</protein>
<dbReference type="AlphaFoldDB" id="A0A1D2QR91"/>
<evidence type="ECO:0000256" key="8">
    <source>
        <dbReference type="ARBA" id="ARBA00023125"/>
    </source>
</evidence>
<dbReference type="InterPro" id="IPR047112">
    <property type="entry name" value="RecG/Mfd"/>
</dbReference>
<comment type="catalytic activity">
    <reaction evidence="14 15">
        <text>ATP + H2O = ADP + phosphate + H(+)</text>
        <dbReference type="Rhea" id="RHEA:13065"/>
        <dbReference type="ChEBI" id="CHEBI:15377"/>
        <dbReference type="ChEBI" id="CHEBI:15378"/>
        <dbReference type="ChEBI" id="CHEBI:30616"/>
        <dbReference type="ChEBI" id="CHEBI:43474"/>
        <dbReference type="ChEBI" id="CHEBI:456216"/>
        <dbReference type="EC" id="5.6.2.4"/>
    </reaction>
</comment>
<keyword evidence="3 15" id="KW-0547">Nucleotide-binding</keyword>
<keyword evidence="9 15" id="KW-0233">DNA recombination</keyword>
<evidence type="ECO:0000256" key="11">
    <source>
        <dbReference type="ARBA" id="ARBA00023235"/>
    </source>
</evidence>
<evidence type="ECO:0000256" key="5">
    <source>
        <dbReference type="ARBA" id="ARBA00022801"/>
    </source>
</evidence>
<dbReference type="NCBIfam" id="NF008165">
    <property type="entry name" value="PRK10917.1-3"/>
    <property type="match status" value="1"/>
</dbReference>
<evidence type="ECO:0000256" key="2">
    <source>
        <dbReference type="ARBA" id="ARBA00017846"/>
    </source>
</evidence>
<comment type="similarity">
    <text evidence="1 15">Belongs to the helicase family. RecG subfamily.</text>
</comment>
<keyword evidence="8" id="KW-0238">DNA-binding</keyword>
<dbReference type="Proteomes" id="UP000242502">
    <property type="component" value="Unassembled WGS sequence"/>
</dbReference>
<dbReference type="GO" id="GO:0006310">
    <property type="term" value="P:DNA recombination"/>
    <property type="evidence" value="ECO:0007669"/>
    <property type="project" value="UniProtKB-UniRule"/>
</dbReference>
<comment type="function">
    <text evidence="15">Plays a critical role in recombination and DNA repair. Helps process Holliday junction intermediates to mature products by catalyzing branch migration. Has replication fork regression activity, unwinds stalled or blocked replication forks to make a HJ that can be resolved. Has a DNA unwinding activity characteristic of a DNA helicase with 3'-5' polarity.</text>
</comment>
<dbReference type="InterPro" id="IPR033454">
    <property type="entry name" value="RecG_wedge"/>
</dbReference>
<evidence type="ECO:0000259" key="16">
    <source>
        <dbReference type="PROSITE" id="PS51192"/>
    </source>
</evidence>
<evidence type="ECO:0000256" key="6">
    <source>
        <dbReference type="ARBA" id="ARBA00022806"/>
    </source>
</evidence>
<evidence type="ECO:0000313" key="19">
    <source>
        <dbReference type="Proteomes" id="UP000242502"/>
    </source>
</evidence>
<comment type="caution">
    <text evidence="18">The sequence shown here is derived from an EMBL/GenBank/DDBJ whole genome shotgun (WGS) entry which is preliminary data.</text>
</comment>
<evidence type="ECO:0000256" key="15">
    <source>
        <dbReference type="RuleBase" id="RU363016"/>
    </source>
</evidence>
<evidence type="ECO:0000313" key="18">
    <source>
        <dbReference type="EMBL" id="ODS24118.1"/>
    </source>
</evidence>
<dbReference type="InterPro" id="IPR004609">
    <property type="entry name" value="ATP-dep_DNA_helicase_RecG"/>
</dbReference>
<keyword evidence="10 15" id="KW-0234">DNA repair</keyword>
<dbReference type="PROSITE" id="PS51192">
    <property type="entry name" value="HELICASE_ATP_BIND_1"/>
    <property type="match status" value="1"/>
</dbReference>
<dbReference type="FunFam" id="3.40.50.300:FF:000391">
    <property type="entry name" value="ATP-dependent DNA helicase RecG"/>
    <property type="match status" value="1"/>
</dbReference>
<dbReference type="GO" id="GO:0016887">
    <property type="term" value="F:ATP hydrolysis activity"/>
    <property type="evidence" value="ECO:0007669"/>
    <property type="project" value="RHEA"/>
</dbReference>
<dbReference type="GO" id="GO:0043138">
    <property type="term" value="F:3'-5' DNA helicase activity"/>
    <property type="evidence" value="ECO:0007669"/>
    <property type="project" value="UniProtKB-EC"/>
</dbReference>
<evidence type="ECO:0000256" key="9">
    <source>
        <dbReference type="ARBA" id="ARBA00023172"/>
    </source>
</evidence>
<proteinExistence type="inferred from homology"/>
<name>A0A1D2QR91_9GAMM</name>
<feature type="domain" description="Helicase ATP-binding" evidence="16">
    <location>
        <begin position="281"/>
        <end position="457"/>
    </location>
</feature>
<evidence type="ECO:0000256" key="3">
    <source>
        <dbReference type="ARBA" id="ARBA00022741"/>
    </source>
</evidence>
<feature type="domain" description="Helicase C-terminal" evidence="17">
    <location>
        <begin position="490"/>
        <end position="636"/>
    </location>
</feature>
<dbReference type="PANTHER" id="PTHR47964">
    <property type="entry name" value="ATP-DEPENDENT DNA HELICASE HOMOLOG RECG, CHLOROPLASTIC"/>
    <property type="match status" value="1"/>
</dbReference>
<dbReference type="InterPro" id="IPR012340">
    <property type="entry name" value="NA-bd_OB-fold"/>
</dbReference>
<keyword evidence="6 15" id="KW-0347">Helicase</keyword>
<dbReference type="InterPro" id="IPR014001">
    <property type="entry name" value="Helicase_ATP-bd"/>
</dbReference>
<dbReference type="Pfam" id="PF17191">
    <property type="entry name" value="RecG_wedge"/>
    <property type="match status" value="1"/>
</dbReference>
<evidence type="ECO:0000256" key="7">
    <source>
        <dbReference type="ARBA" id="ARBA00022840"/>
    </source>
</evidence>
<dbReference type="NCBIfam" id="NF008168">
    <property type="entry name" value="PRK10917.2-2"/>
    <property type="match status" value="1"/>
</dbReference>
<evidence type="ECO:0000256" key="10">
    <source>
        <dbReference type="ARBA" id="ARBA00023204"/>
    </source>
</evidence>
<evidence type="ECO:0000256" key="1">
    <source>
        <dbReference type="ARBA" id="ARBA00007504"/>
    </source>
</evidence>
<dbReference type="InterPro" id="IPR011545">
    <property type="entry name" value="DEAD/DEAH_box_helicase_dom"/>
</dbReference>
<keyword evidence="4 15" id="KW-0227">DNA damage</keyword>
<dbReference type="Gene3D" id="3.40.50.300">
    <property type="entry name" value="P-loop containing nucleotide triphosphate hydrolases"/>
    <property type="match status" value="2"/>
</dbReference>
<evidence type="ECO:0000256" key="14">
    <source>
        <dbReference type="ARBA" id="ARBA00048988"/>
    </source>
</evidence>
<dbReference type="GO" id="GO:0006281">
    <property type="term" value="P:DNA repair"/>
    <property type="evidence" value="ECO:0007669"/>
    <property type="project" value="UniProtKB-UniRule"/>
</dbReference>
<sequence>MVHSPTDSVTQLKGVGAQLAAKLKKLGIVTLQDLLFHLPRQYTDRTRITPIGSLQPFQYVVVQGEVIGTNVIIGKRRSLLCRIQDDSGAINLRFYYFSNAQRTRLATGFTVRCYGEARRGASGLEIYHPEYQVIGAGTKTPVLEQTLTPIYPITDGVTQPRLRSLIKLALTYFKGYEFTSLIPQNHPQNTSLLEQLRYLHSPPKEANLQQLLEGTHPYQQALVIEELTAYQLSLLRLRKQRHKQSAIPLVVEKNKEQAFLQALYFTLTAAQQRVVAEIQHDLTRSVPMMRLLQGDVGAGKTVVAALAALQATANHRQVAIMAPTEILAEQHRRNFEQWFVPLGLTIGWLTGRQKLNERREQLKGLEEGHIHIVVGTHALFQEDVIFNDLALIIIDEQHRFGVHQRLSLRSKGMQRDGIDGEETYQDAVIPHQLIMTATPIPRTLAMSTYADLDYSVIDELPKGRIPVKTVIISQHKRQTVIERIDHACQSGRQAYWVCTLIEQSEMFEAQAAEETAAVLKELLPKLSIGLVHGRLKSQEKDEIMKSFKTGNIDLLVATTVIEVGVDVPNASLMIIENPERLGLAQLHQLRGRIGRGSVTSHCVLLYGDNLSLQSKERLKAMRTTNDGFKIAEIDLQLRGPGEVLGTRQTGDIDFTLADLRRDLSLMPTVKTHAETLLRENPEQTETLIARWLGNSEKYANA</sequence>
<reference evidence="18 19" key="1">
    <citation type="journal article" date="2016" name="Appl. Environ. Microbiol.">
        <title>Lack of Overt Genome Reduction in the Bryostatin-Producing Bryozoan Symbiont "Candidatus Endobugula sertula".</title>
        <authorList>
            <person name="Miller I.J."/>
            <person name="Vanee N."/>
            <person name="Fong S.S."/>
            <person name="Lim-Fong G.E."/>
            <person name="Kwan J.C."/>
        </authorList>
    </citation>
    <scope>NUCLEOTIDE SEQUENCE [LARGE SCALE GENOMIC DNA]</scope>
    <source>
        <strain evidence="18">AB1-4</strain>
    </source>
</reference>
<evidence type="ECO:0000256" key="12">
    <source>
        <dbReference type="ARBA" id="ARBA00034617"/>
    </source>
</evidence>
<accession>A0A1D2QR91</accession>
<dbReference type="SUPFAM" id="SSF50249">
    <property type="entry name" value="Nucleic acid-binding proteins"/>
    <property type="match status" value="1"/>
</dbReference>
<dbReference type="SMART" id="SM00487">
    <property type="entry name" value="DEXDc"/>
    <property type="match status" value="1"/>
</dbReference>
<comment type="catalytic activity">
    <reaction evidence="12 15">
        <text>Couples ATP hydrolysis with the unwinding of duplex DNA by translocating in the 3'-5' direction.</text>
        <dbReference type="EC" id="5.6.2.4"/>
    </reaction>
</comment>
<dbReference type="Pfam" id="PF19833">
    <property type="entry name" value="RecG_dom3_C"/>
    <property type="match status" value="1"/>
</dbReference>
<dbReference type="GO" id="GO:0005524">
    <property type="term" value="F:ATP binding"/>
    <property type="evidence" value="ECO:0007669"/>
    <property type="project" value="UniProtKB-KW"/>
</dbReference>
<dbReference type="SMART" id="SM00490">
    <property type="entry name" value="HELICc"/>
    <property type="match status" value="1"/>
</dbReference>
<dbReference type="PROSITE" id="PS51194">
    <property type="entry name" value="HELICASE_CTER"/>
    <property type="match status" value="1"/>
</dbReference>
<dbReference type="SUPFAM" id="SSF52540">
    <property type="entry name" value="P-loop containing nucleoside triphosphate hydrolases"/>
    <property type="match status" value="2"/>
</dbReference>
<organism evidence="18 19">
    <name type="scientific">Candidatus Endobugula sertula</name>
    <name type="common">Bugula neritina bacterial symbiont</name>
    <dbReference type="NCBI Taxonomy" id="62101"/>
    <lineage>
        <taxon>Bacteria</taxon>
        <taxon>Pseudomonadati</taxon>
        <taxon>Pseudomonadota</taxon>
        <taxon>Gammaproteobacteria</taxon>
        <taxon>Cellvibrionales</taxon>
        <taxon>Cellvibrionaceae</taxon>
        <taxon>Candidatus Endobugula</taxon>
    </lineage>
</organism>
<keyword evidence="7 15" id="KW-0067">ATP-binding</keyword>
<dbReference type="Gene3D" id="2.40.50.140">
    <property type="entry name" value="Nucleic acid-binding proteins"/>
    <property type="match status" value="1"/>
</dbReference>
<dbReference type="GO" id="GO:0003677">
    <property type="term" value="F:DNA binding"/>
    <property type="evidence" value="ECO:0007669"/>
    <property type="project" value="UniProtKB-KW"/>
</dbReference>
<evidence type="ECO:0000256" key="4">
    <source>
        <dbReference type="ARBA" id="ARBA00022763"/>
    </source>
</evidence>
<dbReference type="PANTHER" id="PTHR47964:SF1">
    <property type="entry name" value="ATP-DEPENDENT DNA HELICASE HOMOLOG RECG, CHLOROPLASTIC"/>
    <property type="match status" value="1"/>
</dbReference>
<evidence type="ECO:0000256" key="13">
    <source>
        <dbReference type="ARBA" id="ARBA00034808"/>
    </source>
</evidence>
<keyword evidence="11" id="KW-0413">Isomerase</keyword>
<dbReference type="EC" id="5.6.2.4" evidence="13 15"/>
<evidence type="ECO:0000259" key="17">
    <source>
        <dbReference type="PROSITE" id="PS51194"/>
    </source>
</evidence>
<dbReference type="EMBL" id="MDLC01000013">
    <property type="protein sequence ID" value="ODS24118.1"/>
    <property type="molecule type" value="Genomic_DNA"/>
</dbReference>
<dbReference type="Pfam" id="PF00271">
    <property type="entry name" value="Helicase_C"/>
    <property type="match status" value="1"/>
</dbReference>
<dbReference type="InterPro" id="IPR001650">
    <property type="entry name" value="Helicase_C-like"/>
</dbReference>
<dbReference type="InterPro" id="IPR027417">
    <property type="entry name" value="P-loop_NTPase"/>
</dbReference>
<dbReference type="STRING" id="62101.AB835_05145"/>
<dbReference type="Pfam" id="PF00270">
    <property type="entry name" value="DEAD"/>
    <property type="match status" value="1"/>
</dbReference>